<organism evidence="3 4">
    <name type="scientific">Aliidiomarina minuta</name>
    <dbReference type="NCBI Taxonomy" id="880057"/>
    <lineage>
        <taxon>Bacteria</taxon>
        <taxon>Pseudomonadati</taxon>
        <taxon>Pseudomonadota</taxon>
        <taxon>Gammaproteobacteria</taxon>
        <taxon>Alteromonadales</taxon>
        <taxon>Idiomarinaceae</taxon>
        <taxon>Aliidiomarina</taxon>
    </lineage>
</organism>
<accession>A0A432W9A1</accession>
<dbReference type="PANTHER" id="PTHR38038:SF1">
    <property type="entry name" value="PENICILLIN-BINDING PROTEIN ACTIVATOR LPOA"/>
    <property type="match status" value="1"/>
</dbReference>
<protein>
    <recommendedName>
        <fullName evidence="5">Penicillin-binding protein activator</fullName>
    </recommendedName>
</protein>
<dbReference type="PANTHER" id="PTHR38038">
    <property type="entry name" value="PENICILLIN-BINDING PROTEIN ACTIVATOR LPOA"/>
    <property type="match status" value="1"/>
</dbReference>
<gene>
    <name evidence="3" type="ORF">CWE09_08010</name>
</gene>
<dbReference type="EMBL" id="PIPL01000001">
    <property type="protein sequence ID" value="RUO26631.1"/>
    <property type="molecule type" value="Genomic_DNA"/>
</dbReference>
<reference evidence="3 4" key="1">
    <citation type="journal article" date="2011" name="Front. Microbiol.">
        <title>Genomic signatures of strain selection and enhancement in Bacillus atrophaeus var. globigii, a historical biowarfare simulant.</title>
        <authorList>
            <person name="Gibbons H.S."/>
            <person name="Broomall S.M."/>
            <person name="McNew L.A."/>
            <person name="Daligault H."/>
            <person name="Chapman C."/>
            <person name="Bruce D."/>
            <person name="Karavis M."/>
            <person name="Krepps M."/>
            <person name="McGregor P.A."/>
            <person name="Hong C."/>
            <person name="Park K.H."/>
            <person name="Akmal A."/>
            <person name="Feldman A."/>
            <person name="Lin J.S."/>
            <person name="Chang W.E."/>
            <person name="Higgs B.W."/>
            <person name="Demirev P."/>
            <person name="Lindquist J."/>
            <person name="Liem A."/>
            <person name="Fochler E."/>
            <person name="Read T.D."/>
            <person name="Tapia R."/>
            <person name="Johnson S."/>
            <person name="Bishop-Lilly K.A."/>
            <person name="Detter C."/>
            <person name="Han C."/>
            <person name="Sozhamannan S."/>
            <person name="Rosenzweig C.N."/>
            <person name="Skowronski E.W."/>
        </authorList>
    </citation>
    <scope>NUCLEOTIDE SEQUENCE [LARGE SCALE GENOMIC DNA]</scope>
    <source>
        <strain evidence="3 4">MLST1</strain>
    </source>
</reference>
<evidence type="ECO:0000256" key="1">
    <source>
        <dbReference type="ARBA" id="ARBA00023136"/>
    </source>
</evidence>
<evidence type="ECO:0000313" key="3">
    <source>
        <dbReference type="EMBL" id="RUO26631.1"/>
    </source>
</evidence>
<dbReference type="Proteomes" id="UP000288293">
    <property type="component" value="Unassembled WGS sequence"/>
</dbReference>
<dbReference type="Pfam" id="PF04348">
    <property type="entry name" value="LppC"/>
    <property type="match status" value="1"/>
</dbReference>
<comment type="caution">
    <text evidence="3">The sequence shown here is derived from an EMBL/GenBank/DDBJ whole genome shotgun (WGS) entry which is preliminary data.</text>
</comment>
<evidence type="ECO:0000313" key="4">
    <source>
        <dbReference type="Proteomes" id="UP000288293"/>
    </source>
</evidence>
<dbReference type="AlphaFoldDB" id="A0A432W9A1"/>
<dbReference type="SUPFAM" id="SSF53822">
    <property type="entry name" value="Periplasmic binding protein-like I"/>
    <property type="match status" value="1"/>
</dbReference>
<keyword evidence="1" id="KW-0472">Membrane</keyword>
<dbReference type="GO" id="GO:0009252">
    <property type="term" value="P:peptidoglycan biosynthetic process"/>
    <property type="evidence" value="ECO:0007669"/>
    <property type="project" value="TreeGrafter"/>
</dbReference>
<dbReference type="InterPro" id="IPR007443">
    <property type="entry name" value="LpoA"/>
</dbReference>
<keyword evidence="4" id="KW-1185">Reference proteome</keyword>
<evidence type="ECO:0000256" key="2">
    <source>
        <dbReference type="SAM" id="MobiDB-lite"/>
    </source>
</evidence>
<sequence>MAILILSACGSQPESPTDDPEATLPVAPELLPADSPDPDHWLQQARQADRIADREAALVHAAAAFFENEQWRHGGVVLSQVDTLSLSNQDLLHYRLQRARLQIHFQQWEEAINSLSDIEQRLRQREQRQLAMQLRYQAYAGQQRYLSAARQLVELQRYDDNDYSQLIWNNLTQVPADYWRQAVREPDEQMRGWTSLLTRITQALDHREPVAEALQRWQNNFHRHPANTQVSNLLEHHSWLQEQPRRIAVLLPLSGQFASQGTAVRDGILAALSNERDEDVFFINTQVTDPDVIQQKLYDENIEAVIGPLDREYSERLAATFNAHDEPRPWVHIWLNQPPSDYQPAGDTFFALDVDTEVQMATGHLRQKGYQQVLILGPDTQRGRQLSGQFEQQWRDYFGNHSTRVGLYSSSTDIRDIVEERLHVTASKQRIALIERTGGDKEIESEARSRNDLDAIFLVGDATQARLLKPFIDMSISAFAQTIPVYATSSVHEQTQGRSENDLDGITFSEAPWLLPAHDSEYLFKRFAELRSNWTPSTQRLIAMGYDSMFLLPRLTSMNWFPGYNHAGLTGQLRIQQHSVVRELDWATFDQHQIKLEPANEHEVNWDFL</sequence>
<dbReference type="CDD" id="cd06339">
    <property type="entry name" value="PBP1_YraM_LppC_lipoprotein-like"/>
    <property type="match status" value="1"/>
</dbReference>
<dbReference type="OrthoDB" id="6708821at2"/>
<dbReference type="Gene3D" id="3.40.50.2300">
    <property type="match status" value="2"/>
</dbReference>
<name>A0A432W9A1_9GAMM</name>
<proteinExistence type="predicted"/>
<dbReference type="GO" id="GO:0030234">
    <property type="term" value="F:enzyme regulator activity"/>
    <property type="evidence" value="ECO:0007669"/>
    <property type="project" value="TreeGrafter"/>
</dbReference>
<dbReference type="Gene3D" id="1.25.40.650">
    <property type="match status" value="1"/>
</dbReference>
<evidence type="ECO:0008006" key="5">
    <source>
        <dbReference type="Google" id="ProtNLM"/>
    </source>
</evidence>
<dbReference type="InterPro" id="IPR028082">
    <property type="entry name" value="Peripla_BP_I"/>
</dbReference>
<feature type="region of interest" description="Disordered" evidence="2">
    <location>
        <begin position="9"/>
        <end position="39"/>
    </location>
</feature>
<dbReference type="GO" id="GO:0031241">
    <property type="term" value="C:periplasmic side of cell outer membrane"/>
    <property type="evidence" value="ECO:0007669"/>
    <property type="project" value="TreeGrafter"/>
</dbReference>